<dbReference type="AlphaFoldDB" id="A0A699RPX3"/>
<evidence type="ECO:0000313" key="1">
    <source>
        <dbReference type="EMBL" id="GFC84774.1"/>
    </source>
</evidence>
<organism evidence="1">
    <name type="scientific">Tanacetum cinerariifolium</name>
    <name type="common">Dalmatian daisy</name>
    <name type="synonym">Chrysanthemum cinerariifolium</name>
    <dbReference type="NCBI Taxonomy" id="118510"/>
    <lineage>
        <taxon>Eukaryota</taxon>
        <taxon>Viridiplantae</taxon>
        <taxon>Streptophyta</taxon>
        <taxon>Embryophyta</taxon>
        <taxon>Tracheophyta</taxon>
        <taxon>Spermatophyta</taxon>
        <taxon>Magnoliopsida</taxon>
        <taxon>eudicotyledons</taxon>
        <taxon>Gunneridae</taxon>
        <taxon>Pentapetalae</taxon>
        <taxon>asterids</taxon>
        <taxon>campanulids</taxon>
        <taxon>Asterales</taxon>
        <taxon>Asteraceae</taxon>
        <taxon>Asteroideae</taxon>
        <taxon>Anthemideae</taxon>
        <taxon>Anthemidinae</taxon>
        <taxon>Tanacetum</taxon>
    </lineage>
</organism>
<accession>A0A699RPX3</accession>
<comment type="caution">
    <text evidence="1">The sequence shown here is derived from an EMBL/GenBank/DDBJ whole genome shotgun (WGS) entry which is preliminary data.</text>
</comment>
<protein>
    <submittedName>
        <fullName evidence="1">Uncharacterized protein</fullName>
    </submittedName>
</protein>
<dbReference type="EMBL" id="BKCJ011096442">
    <property type="protein sequence ID" value="GFC84774.1"/>
    <property type="molecule type" value="Genomic_DNA"/>
</dbReference>
<reference evidence="1" key="1">
    <citation type="journal article" date="2019" name="Sci. Rep.">
        <title>Draft genome of Tanacetum cinerariifolium, the natural source of mosquito coil.</title>
        <authorList>
            <person name="Yamashiro T."/>
            <person name="Shiraishi A."/>
            <person name="Satake H."/>
            <person name="Nakayama K."/>
        </authorList>
    </citation>
    <scope>NUCLEOTIDE SEQUENCE</scope>
</reference>
<sequence>MMVCSSWWTWQNGRVRLAGKRSGLDQ</sequence>
<feature type="non-terminal residue" evidence="1">
    <location>
        <position position="26"/>
    </location>
</feature>
<name>A0A699RPX3_TANCI</name>
<proteinExistence type="predicted"/>
<gene>
    <name evidence="1" type="ORF">Tci_856744</name>
</gene>